<dbReference type="InterPro" id="IPR003613">
    <property type="entry name" value="Ubox_domain"/>
</dbReference>
<evidence type="ECO:0000259" key="1">
    <source>
        <dbReference type="PROSITE" id="PS50234"/>
    </source>
</evidence>
<dbReference type="InterPro" id="IPR002035">
    <property type="entry name" value="VWF_A"/>
</dbReference>
<dbReference type="Pfam" id="PF14624">
    <property type="entry name" value="Vwaint"/>
    <property type="match status" value="1"/>
</dbReference>
<protein>
    <recommendedName>
        <fullName evidence="4">VWFA domain-containing protein</fullName>
    </recommendedName>
</protein>
<evidence type="ECO:0000313" key="3">
    <source>
        <dbReference type="EMBL" id="QHT29608.1"/>
    </source>
</evidence>
<name>A0A6C0EKR0_9ZZZZ</name>
<dbReference type="PROSITE" id="PS51698">
    <property type="entry name" value="U_BOX"/>
    <property type="match status" value="1"/>
</dbReference>
<dbReference type="Pfam" id="PF04564">
    <property type="entry name" value="U-box"/>
    <property type="match status" value="1"/>
</dbReference>
<feature type="domain" description="VWFA" evidence="1">
    <location>
        <begin position="110"/>
        <end position="310"/>
    </location>
</feature>
<feature type="domain" description="U-box" evidence="2">
    <location>
        <begin position="5"/>
        <end position="77"/>
    </location>
</feature>
<dbReference type="GO" id="GO:0016539">
    <property type="term" value="P:intein-mediated protein splicing"/>
    <property type="evidence" value="ECO:0007669"/>
    <property type="project" value="InterPro"/>
</dbReference>
<dbReference type="PANTHER" id="PTHR10579">
    <property type="entry name" value="CALCIUM-ACTIVATED CHLORIDE CHANNEL REGULATOR"/>
    <property type="match status" value="1"/>
</dbReference>
<dbReference type="InterPro" id="IPR036465">
    <property type="entry name" value="vWFA_dom_sf"/>
</dbReference>
<dbReference type="PROSITE" id="PS50817">
    <property type="entry name" value="INTEIN_N_TER"/>
    <property type="match status" value="1"/>
</dbReference>
<dbReference type="InterPro" id="IPR036844">
    <property type="entry name" value="Hint_dom_sf"/>
</dbReference>
<sequence length="697" mass="77155">MAAIKQLKINCPILHTPITEPVVTPGGHTYEGSAIREWIGKNGVSPLTRERVTLEQLKPNFALLDDMDTEEDDVQLPTVDYQLGVVKYEGKEGMAVEITPPDNVDGMPVSMVLAIDVSGSMDSLVKAKQTDGSEKCDGLTQLDITKHGAITVIQNMRSCDRLGIVAYSDRGQVIFPLEFMTTASKKRAEVAVRSLRTVGMTNMYDGIYKSLELLKDVNDSYRVVKLLSDGLPNVDPPSGHLNALKRLREKYGSLPVIDTFGFGYQLDSKLMHDISSYTEGSFSFIPDGTMVGTIFINDCANTLSIVAEGVSVHVTGNECKWLGGYPSDDRAPNGTTIIHLGSMRVGQKKGLWLKPNGEVNICVTYNNHTVDEIVTARLENHNNHTYNRSKAVDVLNIASLLARSKCWDQATQMLENPFTATECRDKYIADLATDLTVQATQAVSRSDWFERWGRHYLLSLSDAHAQCLCNNFKDPGVQHYGGVTFAQLRQKCEDTFLGIDPPKPTGRGYQHSAPISSLAFASSYHSSDGPCMTPDTRVHINENDTIALDDLKKGDTVWTPQGYDKVRCIVRTKWCHASIVRLGDGLKITEWHPVKVKGEWEFPCHVGTVEEYKGDIISIVLNSHPSIWLGEKEPYEVICLGHGCRGKVVGHPYFGTRAIIRDLSRMKGWNEGLVLLKYGCVRTDPNTGMVNGLVQEV</sequence>
<dbReference type="SUPFAM" id="SSF57850">
    <property type="entry name" value="RING/U-box"/>
    <property type="match status" value="1"/>
</dbReference>
<organism evidence="3">
    <name type="scientific">viral metagenome</name>
    <dbReference type="NCBI Taxonomy" id="1070528"/>
    <lineage>
        <taxon>unclassified sequences</taxon>
        <taxon>metagenomes</taxon>
        <taxon>organismal metagenomes</taxon>
    </lineage>
</organism>
<dbReference type="GO" id="GO:0004842">
    <property type="term" value="F:ubiquitin-protein transferase activity"/>
    <property type="evidence" value="ECO:0007669"/>
    <property type="project" value="InterPro"/>
</dbReference>
<dbReference type="CDD" id="cd16655">
    <property type="entry name" value="RING-Ubox_WDSUB1-like"/>
    <property type="match status" value="1"/>
</dbReference>
<dbReference type="SUPFAM" id="SSF51294">
    <property type="entry name" value="Hedgehog/intein (Hint) domain"/>
    <property type="match status" value="1"/>
</dbReference>
<dbReference type="Gene3D" id="3.40.50.410">
    <property type="entry name" value="von Willebrand factor, type A domain"/>
    <property type="match status" value="1"/>
</dbReference>
<evidence type="ECO:0000259" key="2">
    <source>
        <dbReference type="PROSITE" id="PS51698"/>
    </source>
</evidence>
<dbReference type="SMART" id="SM00327">
    <property type="entry name" value="VWA"/>
    <property type="match status" value="1"/>
</dbReference>
<evidence type="ECO:0008006" key="4">
    <source>
        <dbReference type="Google" id="ProtNLM"/>
    </source>
</evidence>
<dbReference type="InterPro" id="IPR013083">
    <property type="entry name" value="Znf_RING/FYVE/PHD"/>
</dbReference>
<dbReference type="GO" id="GO:0016567">
    <property type="term" value="P:protein ubiquitination"/>
    <property type="evidence" value="ECO:0007669"/>
    <property type="project" value="InterPro"/>
</dbReference>
<dbReference type="PANTHER" id="PTHR10579:SF43">
    <property type="entry name" value="ZINC FINGER (C3HC4-TYPE RING FINGER) FAMILY PROTEIN"/>
    <property type="match status" value="1"/>
</dbReference>
<dbReference type="Pfam" id="PF13519">
    <property type="entry name" value="VWA_2"/>
    <property type="match status" value="1"/>
</dbReference>
<dbReference type="PROSITE" id="PS50234">
    <property type="entry name" value="VWFA"/>
    <property type="match status" value="1"/>
</dbReference>
<dbReference type="AlphaFoldDB" id="A0A6C0EKR0"/>
<dbReference type="InterPro" id="IPR051266">
    <property type="entry name" value="CLCR"/>
</dbReference>
<dbReference type="SMART" id="SM00504">
    <property type="entry name" value="Ubox"/>
    <property type="match status" value="1"/>
</dbReference>
<dbReference type="Gene3D" id="3.30.40.10">
    <property type="entry name" value="Zinc/RING finger domain, C3HC4 (zinc finger)"/>
    <property type="match status" value="1"/>
</dbReference>
<dbReference type="InterPro" id="IPR006141">
    <property type="entry name" value="Intein_N"/>
</dbReference>
<dbReference type="EMBL" id="MN738879">
    <property type="protein sequence ID" value="QHT29608.1"/>
    <property type="molecule type" value="Genomic_DNA"/>
</dbReference>
<dbReference type="InterPro" id="IPR039510">
    <property type="entry name" value="Vint_dom"/>
</dbReference>
<dbReference type="InterPro" id="IPR032838">
    <property type="entry name" value="Vwaint_dom"/>
</dbReference>
<accession>A0A6C0EKR0</accession>
<dbReference type="SUPFAM" id="SSF53300">
    <property type="entry name" value="vWA-like"/>
    <property type="match status" value="1"/>
</dbReference>
<proteinExistence type="predicted"/>
<reference evidence="3" key="1">
    <citation type="journal article" date="2020" name="Nature">
        <title>Giant virus diversity and host interactions through global metagenomics.</title>
        <authorList>
            <person name="Schulz F."/>
            <person name="Roux S."/>
            <person name="Paez-Espino D."/>
            <person name="Jungbluth S."/>
            <person name="Walsh D.A."/>
            <person name="Denef V.J."/>
            <person name="McMahon K.D."/>
            <person name="Konstantinidis K.T."/>
            <person name="Eloe-Fadrosh E.A."/>
            <person name="Kyrpides N.C."/>
            <person name="Woyke T."/>
        </authorList>
    </citation>
    <scope>NUCLEOTIDE SEQUENCE</scope>
    <source>
        <strain evidence="3">GVMAG-M-3300005589-24</strain>
    </source>
</reference>
<dbReference type="Pfam" id="PF14623">
    <property type="entry name" value="Vint"/>
    <property type="match status" value="1"/>
</dbReference>